<evidence type="ECO:0000256" key="3">
    <source>
        <dbReference type="PROSITE-ProRule" id="PRU00289"/>
    </source>
</evidence>
<sequence>MIVEIGSTMIMAGVAGYSYLKTKGPATNDGEKIQRIFANSGWTVQEDGKMKTVRMRRKRKIEGGTEYVLQLPLGMSSKEIIDKQNVLEDGLNRRSKYIEFDPRDLLQVKWDKTALKQIRKIVTDKKIARKEIEIDFDGMLRIRVYNQPLAKQIDWKGDLLRNGWKVPIGFNRKEMIYHDFDKLYSLIVAGTPGYGKSQYLNMLITTLIIMQPQNVSFSLIDLKEGAEFNKFKDLKQVKRYATEPEEAKNVLEAVQEDMKKVYQDFISKGYSNVKEAGIKKRHFIIIDEGADIAGDQSCIDLLTEIGRKGRAAGFYPVYATQYPTSRSVPIDMKRNIPTRLTFVLDSGTASSNVLDQAGAEDLPMIPGRAIYKNVRCQTVQTPYMSDEQIKVCVKPHITIKGKDDQREQHLDKTESSRKRPLEFEKV</sequence>
<dbReference type="Proteomes" id="UP000831880">
    <property type="component" value="Chromosome"/>
</dbReference>
<dbReference type="PANTHER" id="PTHR22683:SF1">
    <property type="entry name" value="TYPE VII SECRETION SYSTEM PROTEIN ESSC"/>
    <property type="match status" value="1"/>
</dbReference>
<dbReference type="SUPFAM" id="SSF52540">
    <property type="entry name" value="P-loop containing nucleoside triphosphate hydrolases"/>
    <property type="match status" value="1"/>
</dbReference>
<keyword evidence="6" id="KW-0131">Cell cycle</keyword>
<evidence type="ECO:0000259" key="5">
    <source>
        <dbReference type="PROSITE" id="PS50901"/>
    </source>
</evidence>
<feature type="domain" description="FtsK" evidence="5">
    <location>
        <begin position="172"/>
        <end position="351"/>
    </location>
</feature>
<evidence type="ECO:0000313" key="7">
    <source>
        <dbReference type="Proteomes" id="UP000831880"/>
    </source>
</evidence>
<dbReference type="Gene3D" id="3.40.50.300">
    <property type="entry name" value="P-loop containing nucleotide triphosphate hydrolases"/>
    <property type="match status" value="1"/>
</dbReference>
<dbReference type="InterPro" id="IPR027417">
    <property type="entry name" value="P-loop_NTPase"/>
</dbReference>
<dbReference type="EMBL" id="CP095074">
    <property type="protein sequence ID" value="UOQ93429.1"/>
    <property type="molecule type" value="Genomic_DNA"/>
</dbReference>
<dbReference type="Pfam" id="PF01580">
    <property type="entry name" value="FtsK_SpoIIIE"/>
    <property type="match status" value="1"/>
</dbReference>
<keyword evidence="7" id="KW-1185">Reference proteome</keyword>
<organism evidence="6 7">
    <name type="scientific">Halobacillus shinanisalinarum</name>
    <dbReference type="NCBI Taxonomy" id="2932258"/>
    <lineage>
        <taxon>Bacteria</taxon>
        <taxon>Bacillati</taxon>
        <taxon>Bacillota</taxon>
        <taxon>Bacilli</taxon>
        <taxon>Bacillales</taxon>
        <taxon>Bacillaceae</taxon>
        <taxon>Halobacillus</taxon>
    </lineage>
</organism>
<protein>
    <submittedName>
        <fullName evidence="6">Cell division protein FtsK</fullName>
    </submittedName>
</protein>
<keyword evidence="1 3" id="KW-0547">Nucleotide-binding</keyword>
<feature type="region of interest" description="Disordered" evidence="4">
    <location>
        <begin position="402"/>
        <end position="426"/>
    </location>
</feature>
<dbReference type="InterPro" id="IPR002543">
    <property type="entry name" value="FtsK_dom"/>
</dbReference>
<feature type="binding site" evidence="3">
    <location>
        <begin position="190"/>
        <end position="197"/>
    </location>
    <ligand>
        <name>ATP</name>
        <dbReference type="ChEBI" id="CHEBI:30616"/>
    </ligand>
</feature>
<evidence type="ECO:0000256" key="1">
    <source>
        <dbReference type="ARBA" id="ARBA00022741"/>
    </source>
</evidence>
<evidence type="ECO:0000256" key="4">
    <source>
        <dbReference type="SAM" id="MobiDB-lite"/>
    </source>
</evidence>
<accession>A0ABY4GZD2</accession>
<dbReference type="PANTHER" id="PTHR22683">
    <property type="entry name" value="SPORULATION PROTEIN RELATED"/>
    <property type="match status" value="1"/>
</dbReference>
<dbReference type="InterPro" id="IPR050206">
    <property type="entry name" value="FtsK/SpoIIIE/SftA"/>
</dbReference>
<dbReference type="RefSeq" id="WP_244753029.1">
    <property type="nucleotide sequence ID" value="NZ_CP095074.1"/>
</dbReference>
<reference evidence="6 7" key="1">
    <citation type="submission" date="2022-04" db="EMBL/GenBank/DDBJ databases">
        <title>Halobacillus sp. isolated from saltern.</title>
        <authorList>
            <person name="Won M."/>
            <person name="Lee C.-M."/>
            <person name="Woen H.-Y."/>
            <person name="Kwon S.-W."/>
        </authorList>
    </citation>
    <scope>NUCLEOTIDE SEQUENCE [LARGE SCALE GENOMIC DNA]</scope>
    <source>
        <strain evidence="6 7">SSTM10-2</strain>
    </source>
</reference>
<evidence type="ECO:0000256" key="2">
    <source>
        <dbReference type="ARBA" id="ARBA00022840"/>
    </source>
</evidence>
<keyword evidence="6" id="KW-0132">Cell division</keyword>
<dbReference type="PROSITE" id="PS50901">
    <property type="entry name" value="FTSK"/>
    <property type="match status" value="1"/>
</dbReference>
<gene>
    <name evidence="6" type="ORF">MUO14_24185</name>
</gene>
<keyword evidence="2 3" id="KW-0067">ATP-binding</keyword>
<dbReference type="GO" id="GO:0051301">
    <property type="term" value="P:cell division"/>
    <property type="evidence" value="ECO:0007669"/>
    <property type="project" value="UniProtKB-KW"/>
</dbReference>
<proteinExistence type="predicted"/>
<evidence type="ECO:0000313" key="6">
    <source>
        <dbReference type="EMBL" id="UOQ93429.1"/>
    </source>
</evidence>
<name>A0ABY4GZD2_9BACI</name>